<feature type="compositionally biased region" description="Basic and acidic residues" evidence="1">
    <location>
        <begin position="1"/>
        <end position="14"/>
    </location>
</feature>
<accession>A0AAW1JXX1</accession>
<feature type="compositionally biased region" description="Basic and acidic residues" evidence="1">
    <location>
        <begin position="141"/>
        <end position="151"/>
    </location>
</feature>
<feature type="compositionally biased region" description="Polar residues" evidence="1">
    <location>
        <begin position="70"/>
        <end position="88"/>
    </location>
</feature>
<name>A0AAW1JXX1_POPJA</name>
<feature type="compositionally biased region" description="Low complexity" evidence="1">
    <location>
        <begin position="178"/>
        <end position="189"/>
    </location>
</feature>
<proteinExistence type="predicted"/>
<dbReference type="AlphaFoldDB" id="A0AAW1JXX1"/>
<feature type="region of interest" description="Disordered" evidence="1">
    <location>
        <begin position="1"/>
        <end position="31"/>
    </location>
</feature>
<dbReference type="Proteomes" id="UP001458880">
    <property type="component" value="Unassembled WGS sequence"/>
</dbReference>
<gene>
    <name evidence="3" type="ORF">QE152_g26283</name>
</gene>
<evidence type="ECO:0000259" key="2">
    <source>
        <dbReference type="Pfam" id="PF07530"/>
    </source>
</evidence>
<protein>
    <submittedName>
        <fullName evidence="3">Zinc finger associated protein</fullName>
    </submittedName>
</protein>
<evidence type="ECO:0000313" key="4">
    <source>
        <dbReference type="Proteomes" id="UP001458880"/>
    </source>
</evidence>
<evidence type="ECO:0000256" key="1">
    <source>
        <dbReference type="SAM" id="MobiDB-lite"/>
    </source>
</evidence>
<reference evidence="3 4" key="1">
    <citation type="journal article" date="2024" name="BMC Genomics">
        <title>De novo assembly and annotation of Popillia japonica's genome with initial clues to its potential as an invasive pest.</title>
        <authorList>
            <person name="Cucini C."/>
            <person name="Boschi S."/>
            <person name="Funari R."/>
            <person name="Cardaioli E."/>
            <person name="Iannotti N."/>
            <person name="Marturano G."/>
            <person name="Paoli F."/>
            <person name="Bruttini M."/>
            <person name="Carapelli A."/>
            <person name="Frati F."/>
            <person name="Nardi F."/>
        </authorList>
    </citation>
    <scope>NUCLEOTIDE SEQUENCE [LARGE SCALE GENOMIC DNA]</scope>
    <source>
        <strain evidence="3">DMR45628</strain>
    </source>
</reference>
<dbReference type="EMBL" id="JASPKY010000299">
    <property type="protein sequence ID" value="KAK9710036.1"/>
    <property type="molecule type" value="Genomic_DNA"/>
</dbReference>
<dbReference type="PANTHER" id="PTHR33273">
    <property type="entry name" value="DOMAIN-CONTAINING PROTEIN, PUTATIVE-RELATED"/>
    <property type="match status" value="1"/>
</dbReference>
<keyword evidence="4" id="KW-1185">Reference proteome</keyword>
<evidence type="ECO:0000313" key="3">
    <source>
        <dbReference type="EMBL" id="KAK9710036.1"/>
    </source>
</evidence>
<dbReference type="PANTHER" id="PTHR33273:SF2">
    <property type="entry name" value="ENDONUCLEASE_EXONUCLEASE_PHOSPHATASE DOMAIN-CONTAINING PROTEIN"/>
    <property type="match status" value="1"/>
</dbReference>
<feature type="region of interest" description="Disordered" evidence="1">
    <location>
        <begin position="47"/>
        <end position="229"/>
    </location>
</feature>
<comment type="caution">
    <text evidence="3">The sequence shown here is derived from an EMBL/GenBank/DDBJ whole genome shotgun (WGS) entry which is preliminary data.</text>
</comment>
<feature type="compositionally biased region" description="Polar residues" evidence="1">
    <location>
        <begin position="122"/>
        <end position="140"/>
    </location>
</feature>
<dbReference type="InterPro" id="IPR006579">
    <property type="entry name" value="Pre_C2HC_dom"/>
</dbReference>
<feature type="compositionally biased region" description="Polar residues" evidence="1">
    <location>
        <begin position="162"/>
        <end position="171"/>
    </location>
</feature>
<organism evidence="3 4">
    <name type="scientific">Popillia japonica</name>
    <name type="common">Japanese beetle</name>
    <dbReference type="NCBI Taxonomy" id="7064"/>
    <lineage>
        <taxon>Eukaryota</taxon>
        <taxon>Metazoa</taxon>
        <taxon>Ecdysozoa</taxon>
        <taxon>Arthropoda</taxon>
        <taxon>Hexapoda</taxon>
        <taxon>Insecta</taxon>
        <taxon>Pterygota</taxon>
        <taxon>Neoptera</taxon>
        <taxon>Endopterygota</taxon>
        <taxon>Coleoptera</taxon>
        <taxon>Polyphaga</taxon>
        <taxon>Scarabaeiformia</taxon>
        <taxon>Scarabaeidae</taxon>
        <taxon>Rutelinae</taxon>
        <taxon>Popillia</taxon>
    </lineage>
</organism>
<dbReference type="Pfam" id="PF07530">
    <property type="entry name" value="PRE_C2HC"/>
    <property type="match status" value="1"/>
</dbReference>
<sequence>MATKPEKVTVREDTPTPYGSGPSSNSESLTDEEILAQIKYLHSLLKKRRQNGSKRLLSANSSSDEERPSSGLSPLNMDTSFCSTSSLVRTMAPSAARKRKGSSSPPSTPSRRIKVTALVHSPSGNQKISTDGCQPSCQKTDTPKPDLRPNDDINNIEVFSLSERTQPANNTRSRRFPPLRSRPQRPQLSTTVSAQAAEKTRINPGGPELARRSSAEASPSPKRRTSSEADYRTLTKFFSDDQIPYHTYQLPSEKLLNVVLRGVPVEIEEKAIYDDLRERGFEPDSVIRMRRTRDEAPMPLVLVKISKEQKAIYHLDEVVPLEVSVETLKSRPTIGQCHRCQKFGHAQSRCTATRKCVACAKNLGTPNLDARRRGNAWPVLENTSLAPANAPNRYQRPARIVKKNTRLTTAVVHDFLSPPLGRPDQLTARQIPLGLDLGRRLVSRNFLSPPLGRPDQLTARQIPLGLDLGRRLVSRKLALVGALPRLEWRTVVVHINWP</sequence>
<feature type="domain" description="Pre-C2HC" evidence="2">
    <location>
        <begin position="270"/>
        <end position="331"/>
    </location>
</feature>